<dbReference type="Proteomes" id="UP000587586">
    <property type="component" value="Unassembled WGS sequence"/>
</dbReference>
<dbReference type="AlphaFoldDB" id="A0A6V8NE07"/>
<dbReference type="InterPro" id="IPR016024">
    <property type="entry name" value="ARM-type_fold"/>
</dbReference>
<organism evidence="1 2">
    <name type="scientific">Geomonas limicola</name>
    <dbReference type="NCBI Taxonomy" id="2740186"/>
    <lineage>
        <taxon>Bacteria</taxon>
        <taxon>Pseudomonadati</taxon>
        <taxon>Thermodesulfobacteriota</taxon>
        <taxon>Desulfuromonadia</taxon>
        <taxon>Geobacterales</taxon>
        <taxon>Geobacteraceae</taxon>
        <taxon>Geomonas</taxon>
    </lineage>
</organism>
<reference evidence="2" key="1">
    <citation type="submission" date="2020-06" db="EMBL/GenBank/DDBJ databases">
        <title>Draft genomic sequecing of Geomonas sp. Red745.</title>
        <authorList>
            <person name="Itoh H."/>
            <person name="Xu Z.X."/>
            <person name="Ushijima N."/>
            <person name="Masuda Y."/>
            <person name="Shiratori Y."/>
            <person name="Senoo K."/>
        </authorList>
    </citation>
    <scope>NUCLEOTIDE SEQUENCE [LARGE SCALE GENOMIC DNA]</scope>
    <source>
        <strain evidence="2">Red745</strain>
    </source>
</reference>
<proteinExistence type="predicted"/>
<accession>A0A6V8NE07</accession>
<evidence type="ECO:0000313" key="1">
    <source>
        <dbReference type="EMBL" id="GFO69349.1"/>
    </source>
</evidence>
<gene>
    <name evidence="1" type="ORF">GMLC_29280</name>
</gene>
<dbReference type="GO" id="GO:0016829">
    <property type="term" value="F:lyase activity"/>
    <property type="evidence" value="ECO:0007669"/>
    <property type="project" value="UniProtKB-KW"/>
</dbReference>
<dbReference type="RefSeq" id="WP_183361939.1">
    <property type="nucleotide sequence ID" value="NZ_BLXZ01000006.1"/>
</dbReference>
<protein>
    <submittedName>
        <fullName evidence="1">PBS lyase</fullName>
    </submittedName>
</protein>
<name>A0A6V8NE07_9BACT</name>
<evidence type="ECO:0000313" key="2">
    <source>
        <dbReference type="Proteomes" id="UP000587586"/>
    </source>
</evidence>
<comment type="caution">
    <text evidence="1">The sequence shown here is derived from an EMBL/GenBank/DDBJ whole genome shotgun (WGS) entry which is preliminary data.</text>
</comment>
<dbReference type="InterPro" id="IPR011989">
    <property type="entry name" value="ARM-like"/>
</dbReference>
<dbReference type="EMBL" id="BLXZ01000006">
    <property type="protein sequence ID" value="GFO69349.1"/>
    <property type="molecule type" value="Genomic_DNA"/>
</dbReference>
<keyword evidence="1" id="KW-0456">Lyase</keyword>
<dbReference type="Gene3D" id="1.25.10.10">
    <property type="entry name" value="Leucine-rich Repeat Variant"/>
    <property type="match status" value="1"/>
</dbReference>
<keyword evidence="2" id="KW-1185">Reference proteome</keyword>
<dbReference type="SUPFAM" id="SSF48371">
    <property type="entry name" value="ARM repeat"/>
    <property type="match status" value="1"/>
</dbReference>
<sequence length="723" mass="78998">MTNHTTLESPDDHVTVRTLATLIHELNISRRNIRAYPPGHQVIVSGLGKVLTTYGTLTMPAGEIVLGVSGDALLWQEDPLDKSNRVFRDFARALHERSIAALTLRPGLTGDELERFIGILATSREEIYQQGGIESVWDKTGIAALGIRVVRYDIFTSTAPGLPDQPQGTAQPTLWEQFARGAVRGLFDQGAAGVEALDPQLLAQDMNREFLQGVNFEAQAREFAGYLVRRDIFGTSRGFAEDSAANPAFRALATFVSSLTPALRRQFLNASFDLNRQGASAAASALLRELPRDVVLEVLEEVNANQTSVPPFILGMLQQLAGLGQPGALTGSQDSEQALQEKMRILLREHAMEEYIPESYQEKLGRMLELEQIPLLGSAGLDGLLETMEVASLESRTGDILLLLLHDDAAGDADHEALAQNLKEICGFFQQTGAYEELLKVLRQLKTHGAQGPGLLAEIFGERDFVEELLEGLGVWGKEKFEVVTHLVQEIGPACIPPLLDRLAVEQGMSLRRFLMDRLVEFGPVAAPALAARLGDGPWYYLRNLIGVVRQSQLTECVERLRPLARHRDGRVAQEALRTLLQFRDPDTETRVMNGLESPDRGTQLFCLGLAGKSAAPAMLGKLHRLLAAPGFGARDCELKSAVLPALAEIGTTDALRVLEELFAARSLLHPIQLNKLKMEALATLARYPAAPCRALLKRLAQGRGSVARQAAQLLSSLPGRLA</sequence>